<dbReference type="EMBL" id="LSRX01000039">
    <property type="protein sequence ID" value="OLQ12695.1"/>
    <property type="molecule type" value="Genomic_DNA"/>
</dbReference>
<gene>
    <name evidence="1" type="ORF">AK812_SmicGene3362</name>
</gene>
<comment type="caution">
    <text evidence="1">The sequence shown here is derived from an EMBL/GenBank/DDBJ whole genome shotgun (WGS) entry which is preliminary data.</text>
</comment>
<dbReference type="AlphaFoldDB" id="A0A1Q9EZ80"/>
<name>A0A1Q9EZ80_SYMMI</name>
<sequence length="206" mass="23056">MLLYGSPVDVHDFIRRLVDRQRRLRHLDQLLGEAVDEALGWWTHPMSSLPLNAATFESNIWSIISREVSQGGDASGLSNSSSPPDTSLAVLLQPGFPLDEEAVMQALPGFHPQIIAGLRRRAWREHVNTLGYSMDSRSSTWTQRELHLIQTDAEREIPNWPADEHVADFMLDVLLLVYSLLHLTSLLKQPFVNPCLKDGVSKLAGG</sequence>
<accession>A0A1Q9EZ80</accession>
<keyword evidence="2" id="KW-1185">Reference proteome</keyword>
<dbReference type="OrthoDB" id="435491at2759"/>
<proteinExistence type="predicted"/>
<evidence type="ECO:0000313" key="1">
    <source>
        <dbReference type="EMBL" id="OLQ12695.1"/>
    </source>
</evidence>
<reference evidence="1 2" key="1">
    <citation type="submission" date="2016-02" db="EMBL/GenBank/DDBJ databases">
        <title>Genome analysis of coral dinoflagellate symbionts highlights evolutionary adaptations to a symbiotic lifestyle.</title>
        <authorList>
            <person name="Aranda M."/>
            <person name="Li Y."/>
            <person name="Liew Y.J."/>
            <person name="Baumgarten S."/>
            <person name="Simakov O."/>
            <person name="Wilson M."/>
            <person name="Piel J."/>
            <person name="Ashoor H."/>
            <person name="Bougouffa S."/>
            <person name="Bajic V.B."/>
            <person name="Ryu T."/>
            <person name="Ravasi T."/>
            <person name="Bayer T."/>
            <person name="Micklem G."/>
            <person name="Kim H."/>
            <person name="Bhak J."/>
            <person name="Lajeunesse T.C."/>
            <person name="Voolstra C.R."/>
        </authorList>
    </citation>
    <scope>NUCLEOTIDE SEQUENCE [LARGE SCALE GENOMIC DNA]</scope>
    <source>
        <strain evidence="1 2">CCMP2467</strain>
    </source>
</reference>
<dbReference type="Proteomes" id="UP000186817">
    <property type="component" value="Unassembled WGS sequence"/>
</dbReference>
<protein>
    <submittedName>
        <fullName evidence="1">Uncharacterized protein</fullName>
    </submittedName>
</protein>
<organism evidence="1 2">
    <name type="scientific">Symbiodinium microadriaticum</name>
    <name type="common">Dinoflagellate</name>
    <name type="synonym">Zooxanthella microadriatica</name>
    <dbReference type="NCBI Taxonomy" id="2951"/>
    <lineage>
        <taxon>Eukaryota</taxon>
        <taxon>Sar</taxon>
        <taxon>Alveolata</taxon>
        <taxon>Dinophyceae</taxon>
        <taxon>Suessiales</taxon>
        <taxon>Symbiodiniaceae</taxon>
        <taxon>Symbiodinium</taxon>
    </lineage>
</organism>
<evidence type="ECO:0000313" key="2">
    <source>
        <dbReference type="Proteomes" id="UP000186817"/>
    </source>
</evidence>